<proteinExistence type="predicted"/>
<name>A0A8J6HK22_TENMO</name>
<feature type="compositionally biased region" description="Low complexity" evidence="1">
    <location>
        <begin position="474"/>
        <end position="487"/>
    </location>
</feature>
<feature type="compositionally biased region" description="Basic and acidic residues" evidence="1">
    <location>
        <begin position="419"/>
        <end position="428"/>
    </location>
</feature>
<feature type="compositionally biased region" description="Basic and acidic residues" evidence="1">
    <location>
        <begin position="563"/>
        <end position="576"/>
    </location>
</feature>
<sequence>MNAFEGILDDLNKTDFDFLENSWKGIEDFNKNVAKYLKRVNESIQEYQKTGRYDISNFPTWNDYENGDQRQQGTPNERHSSKENIRPDETKEEPPSLRTRTRRNAFKEASQNISVQSSLSLSTKLRRPGSVQDTFQNVRVKMEEVSLDNEERTTLNDVKIKTEVEEMPAPTRPAPRRKKRIQVKQEKIEEKRIENNDRESDVVVQDVAPPIINLVDSDEDDKKQEQARSTRTKSRKTKKTKRTRNVSSDDEVRGSDEKRAKSNPEEVNETNYEDAVSVLEQNKETNNTTRILKSQVGENLEATQNGNANATIIVKSPINVNLEATCNMNATVVVENPKYIKNIVPVTAEDLMTDDESEEEPVTKKNPPKPVRTISKPPKQIFSPFEHSPVKKKVEAFEKLQEEANVIPARITRTKTKAKQQEEQKNNEATDNAVKSAVKEKMKVFTPTSKFVPTFASTMVKSSRTNPSNVSNESLLSGKSASALKASQAEYREREKKRLEKEQEARKKRDALILAQMEEKKRKREEKQLKAQQQREALEKEKLKALEEQKLKDKRHQQWMAEQEERKQKQKQELEKKRLLAKKRAIEEKKKEEEKRIEEQRKVDEMTATLAKQDEEISRMLQKQKQKSQAPIYLRKQAPLLPTDDCYDSDAEEYRDGGVEPQWAREKNLKLLQKCQLAAGEAVKNTFFSMQAQTPDLQDIFEVIEPHKLKRSSSAVWHKPPRYTMMPTLEDHDEMDESRDE</sequence>
<gene>
    <name evidence="2" type="ORF">GEV33_006688</name>
</gene>
<feature type="region of interest" description="Disordered" evidence="1">
    <location>
        <begin position="55"/>
        <end position="122"/>
    </location>
</feature>
<dbReference type="Proteomes" id="UP000719412">
    <property type="component" value="Unassembled WGS sequence"/>
</dbReference>
<feature type="compositionally biased region" description="Basic and acidic residues" evidence="1">
    <location>
        <begin position="490"/>
        <end position="529"/>
    </location>
</feature>
<keyword evidence="3" id="KW-1185">Reference proteome</keyword>
<evidence type="ECO:0000313" key="2">
    <source>
        <dbReference type="EMBL" id="KAH0816104.1"/>
    </source>
</evidence>
<comment type="caution">
    <text evidence="2">The sequence shown here is derived from an EMBL/GenBank/DDBJ whole genome shotgun (WGS) entry which is preliminary data.</text>
</comment>
<feature type="region of interest" description="Disordered" evidence="1">
    <location>
        <begin position="352"/>
        <end position="384"/>
    </location>
</feature>
<feature type="region of interest" description="Disordered" evidence="1">
    <location>
        <begin position="721"/>
        <end position="741"/>
    </location>
</feature>
<reference evidence="2" key="1">
    <citation type="journal article" date="2020" name="J Insects Food Feed">
        <title>The yellow mealworm (Tenebrio molitor) genome: a resource for the emerging insects as food and feed industry.</title>
        <authorList>
            <person name="Eriksson T."/>
            <person name="Andere A."/>
            <person name="Kelstrup H."/>
            <person name="Emery V."/>
            <person name="Picard C."/>
        </authorList>
    </citation>
    <scope>NUCLEOTIDE SEQUENCE</scope>
    <source>
        <strain evidence="2">Stoneville</strain>
        <tissue evidence="2">Whole head</tissue>
    </source>
</reference>
<accession>A0A8J6HK22</accession>
<feature type="compositionally biased region" description="Polar residues" evidence="1">
    <location>
        <begin position="109"/>
        <end position="122"/>
    </location>
</feature>
<reference evidence="2" key="2">
    <citation type="submission" date="2021-08" db="EMBL/GenBank/DDBJ databases">
        <authorList>
            <person name="Eriksson T."/>
        </authorList>
    </citation>
    <scope>NUCLEOTIDE SEQUENCE</scope>
    <source>
        <strain evidence="2">Stoneville</strain>
        <tissue evidence="2">Whole head</tissue>
    </source>
</reference>
<feature type="region of interest" description="Disordered" evidence="1">
    <location>
        <begin position="411"/>
        <end position="434"/>
    </location>
</feature>
<evidence type="ECO:0000313" key="3">
    <source>
        <dbReference type="Proteomes" id="UP000719412"/>
    </source>
</evidence>
<dbReference type="AlphaFoldDB" id="A0A8J6HK22"/>
<feature type="compositionally biased region" description="Basic residues" evidence="1">
    <location>
        <begin position="230"/>
        <end position="244"/>
    </location>
</feature>
<feature type="region of interest" description="Disordered" evidence="1">
    <location>
        <begin position="448"/>
        <end position="576"/>
    </location>
</feature>
<feature type="compositionally biased region" description="Polar residues" evidence="1">
    <location>
        <begin position="448"/>
        <end position="473"/>
    </location>
</feature>
<feature type="region of interest" description="Disordered" evidence="1">
    <location>
        <begin position="581"/>
        <end position="600"/>
    </location>
</feature>
<dbReference type="EMBL" id="JABDTM020022068">
    <property type="protein sequence ID" value="KAH0816104.1"/>
    <property type="molecule type" value="Genomic_DNA"/>
</dbReference>
<feature type="region of interest" description="Disordered" evidence="1">
    <location>
        <begin position="167"/>
        <end position="271"/>
    </location>
</feature>
<feature type="compositionally biased region" description="Basic and acidic residues" evidence="1">
    <location>
        <begin position="183"/>
        <end position="201"/>
    </location>
</feature>
<feature type="compositionally biased region" description="Acidic residues" evidence="1">
    <location>
        <begin position="731"/>
        <end position="741"/>
    </location>
</feature>
<evidence type="ECO:0000256" key="1">
    <source>
        <dbReference type="SAM" id="MobiDB-lite"/>
    </source>
</evidence>
<feature type="compositionally biased region" description="Basic and acidic residues" evidence="1">
    <location>
        <begin position="536"/>
        <end position="551"/>
    </location>
</feature>
<organism evidence="2 3">
    <name type="scientific">Tenebrio molitor</name>
    <name type="common">Yellow mealworm beetle</name>
    <dbReference type="NCBI Taxonomy" id="7067"/>
    <lineage>
        <taxon>Eukaryota</taxon>
        <taxon>Metazoa</taxon>
        <taxon>Ecdysozoa</taxon>
        <taxon>Arthropoda</taxon>
        <taxon>Hexapoda</taxon>
        <taxon>Insecta</taxon>
        <taxon>Pterygota</taxon>
        <taxon>Neoptera</taxon>
        <taxon>Endopterygota</taxon>
        <taxon>Coleoptera</taxon>
        <taxon>Polyphaga</taxon>
        <taxon>Cucujiformia</taxon>
        <taxon>Tenebrionidae</taxon>
        <taxon>Tenebrio</taxon>
    </lineage>
</organism>
<protein>
    <submittedName>
        <fullName evidence="2">Uncharacterized protein</fullName>
    </submittedName>
</protein>
<feature type="compositionally biased region" description="Basic and acidic residues" evidence="1">
    <location>
        <begin position="250"/>
        <end position="264"/>
    </location>
</feature>
<feature type="compositionally biased region" description="Basic and acidic residues" evidence="1">
    <location>
        <begin position="76"/>
        <end position="95"/>
    </location>
</feature>